<dbReference type="SUPFAM" id="SSF49899">
    <property type="entry name" value="Concanavalin A-like lectins/glucanases"/>
    <property type="match status" value="1"/>
</dbReference>
<feature type="domain" description="MucBP" evidence="3">
    <location>
        <begin position="500"/>
        <end position="585"/>
    </location>
</feature>
<keyword evidence="6" id="KW-1185">Reference proteome</keyword>
<proteinExistence type="predicted"/>
<dbReference type="CDD" id="cd01951">
    <property type="entry name" value="lectin_L-type"/>
    <property type="match status" value="1"/>
</dbReference>
<feature type="domain" description="MucBP" evidence="3">
    <location>
        <begin position="1917"/>
        <end position="1986"/>
    </location>
</feature>
<feature type="domain" description="MucBP" evidence="3">
    <location>
        <begin position="597"/>
        <end position="666"/>
    </location>
</feature>
<feature type="domain" description="MucBP" evidence="3">
    <location>
        <begin position="2330"/>
        <end position="2399"/>
    </location>
</feature>
<dbReference type="Pfam" id="PF18483">
    <property type="entry name" value="Lectin_L-type_dom"/>
    <property type="match status" value="1"/>
</dbReference>
<dbReference type="Pfam" id="PF19258">
    <property type="entry name" value="KxYKxGKxW_sig"/>
    <property type="match status" value="1"/>
</dbReference>
<evidence type="ECO:0008006" key="7">
    <source>
        <dbReference type="Google" id="ProtNLM"/>
    </source>
</evidence>
<dbReference type="InterPro" id="IPR009459">
    <property type="entry name" value="MucBP_dom"/>
</dbReference>
<dbReference type="Gene3D" id="2.60.120.200">
    <property type="match status" value="1"/>
</dbReference>
<dbReference type="Pfam" id="PF06458">
    <property type="entry name" value="MucBP"/>
    <property type="match status" value="6"/>
</dbReference>
<feature type="domain" description="MucBP" evidence="3">
    <location>
        <begin position="331"/>
        <end position="411"/>
    </location>
</feature>
<dbReference type="Pfam" id="PF07523">
    <property type="entry name" value="Big_3"/>
    <property type="match status" value="1"/>
</dbReference>
<evidence type="ECO:0000259" key="4">
    <source>
        <dbReference type="Pfam" id="PF07523"/>
    </source>
</evidence>
<reference evidence="5 6" key="1">
    <citation type="journal article" date="2023" name="Microbiol. Spectr.">
        <title>Symbiosis of Carpenter Bees with Uncharacterized Lactic Acid Bacteria Showing NAD Auxotrophy.</title>
        <authorList>
            <person name="Kawasaki S."/>
            <person name="Ozawa K."/>
            <person name="Mori T."/>
            <person name="Yamamoto A."/>
            <person name="Ito M."/>
            <person name="Ohkuma M."/>
            <person name="Sakamoto M."/>
            <person name="Matsutani M."/>
        </authorList>
    </citation>
    <scope>NUCLEOTIDE SEQUENCE [LARGE SCALE GENOMIC DNA]</scope>
    <source>
        <strain evidence="5 6">KimC2</strain>
    </source>
</reference>
<evidence type="ECO:0000313" key="6">
    <source>
        <dbReference type="Proteomes" id="UP001321804"/>
    </source>
</evidence>
<gene>
    <name evidence="5" type="ORF">KIMC2_20930</name>
</gene>
<dbReference type="EMBL" id="AP026801">
    <property type="protein sequence ID" value="BDR57531.1"/>
    <property type="molecule type" value="Genomic_DNA"/>
</dbReference>
<organism evidence="5 6">
    <name type="scientific">Xylocopilactobacillus apis</name>
    <dbReference type="NCBI Taxonomy" id="2932183"/>
    <lineage>
        <taxon>Bacteria</taxon>
        <taxon>Bacillati</taxon>
        <taxon>Bacillota</taxon>
        <taxon>Bacilli</taxon>
        <taxon>Lactobacillales</taxon>
        <taxon>Lactobacillaceae</taxon>
        <taxon>Xylocopilactobacillus</taxon>
    </lineage>
</organism>
<name>A0AAU9CYM0_9LACO</name>
<dbReference type="Gene3D" id="2.60.40.10">
    <property type="entry name" value="Immunoglobulins"/>
    <property type="match status" value="1"/>
</dbReference>
<dbReference type="KEGG" id="xak:KIMC2_20930"/>
<evidence type="ECO:0000313" key="5">
    <source>
        <dbReference type="EMBL" id="BDR57531.1"/>
    </source>
</evidence>
<sequence length="2585" mass="280675">MKFRNKKYILMDEKVHYKMYKSGKKWVVAGITTFGLVLGIGTAASSVKADAVPQWPSAYSNNKSLADNLITSNPSVSAQDISSQAEFGSINVTPSNFQNYFNMNGDAKWDAVNGILTLTPDLAAKTGNATLKTKISVNDNFSLKGQVNLGNKSAGQGGADGIGIAFHTGSNDLIGAAGGCLGIAGLPDGFGFKLDTYWDPAGAYGTSSYDQDPVRFHTASNQSFGSFAYDKIISGRSTVYTYDGSDAPATKITEPINNQFLPFEANYTGSDHVLTVTYDGKTWKKSLDAWIPQGTTSLSFAIAGVTGGNRNLQQFKLESFAYTGYGVANTKFVGPDGKDITTPTAQANAKVGDQISLTDAIDKIKSVEKGGEYYLASASISTGATTADTSFDATTASITATEQPQTITYKFEKNKSSLKGKDITIYEGQTLDPKDGFDSGTAKDGSALSYGQIQHSGTVDTNTPGSYDISYTYAPNGFQNTPLPTVTAKSTVKVVARKHITLNYVDQKGNPIDSSLLTGLADDIKNGEHSGDYGTSIVVDPIRSLTLNNKEYYTFDHANLDQKPLTTPAKITFGDFDQVITLVYKGAVLPATDTNAVTVHYYLKDKTGTETKTPVLNDAHIGGQIGETVTVQPAAAPAGYTLAPNQTSQSWTLTPNSGKEFTFYYTANLQNNISIEYVDANTSKTVGTDKPGDYYTGDELDISKGGSGLAKLPDGFHYATEDELKDKGFKQPSNPTYTNTPQTEKVYVVGNEVKATDANALTIHYYLRDKSGTNTTKSLKPDRKVGGRVGTELTIATADPAQAAPAGYTLAADQKDQKYTFDPVKPGEISFYYTANDQTNLTVKFVNARTSKTVVTDKPVGKTDDTLDLTETSDYVKGKIPKGYHYAKTADELNGKIQPENPTYKDTPQEVTVYLAGDEIQYGQGGALIHFINNRTQQEIPNAYPKQIFGYVGDIIKIDPYDQNSLPIPTTGYTPVPNQQPVTIELNGDTVQDISFYYDPDQLSNITVNFTNAKNNETVLTDNPIGYVDDVLDISENSNYVKSKMPKGYHYATDDELMGRPQTPNPTFHPMDPGNVNVYIAGDEVSETVNADCGIKVHHYLQGTTKTVPGMTDGFVGGKIGDKIIVYPGAQEHAAPKGYTLVPGQQPVEWQLSPNGGKEIIIYYTANTQDNIKVDFVNAKNDNVIKTDTPTGHHTGDILDLTANSDYVKGQIPDGYHYADGDELNGKTQPKNPEYGPTGQDIKVYLAGDKVENSAENAVKIHHYIQGTTKTVPGMSDTLKGGFVGDTITVSPKDDDQKAPKGYTIVPGQETVKWELKANEGKEIIFYYTADEQTNLTVHFVNAKNDNEVTTDNPAGKTGDTLNLSAAGDYLKDKMPKGYHYATGDELNGKAQPENPEYKATPQDVTVYIAGDKVENNAANGIKIHHYLQGTTTTVPGMSDTLKGGFVGDTITVSPEDNDQKAPDGYTIVPGQETVKWDLKANEGKEIIFYYTANELSNLTVHFVNAKNDNEVTHDNPAGKTGDTLNLSAAGDYLKDKMPKGYHYATGDELNGKTQPENPEYKATPQDVTVYIAGDKVADDGTADNGIKIHHYLQGTTKTVPGMSDTFKGGLVGDTLTISPEDDDQTAPDGYTIVPGQETVKWELKADEGKEIIFYYTANEQNNLTIHFVNAKNDNEVAHDNPVGKTDDILDISATGDYIKGKMPKGYHYAKETELNGKTQPTENPTFKAKGQDVTIYVAGDEIDGHDANGVKIHHYLKDTTTNVPGMTDTFKGGLVGDTLTISPEDDDQKAPDGYTIVPGQETVKWELNADGGKEITYYYTANTQDNITIDFVDANTKETVGSIKPTGHVTGDKLDLSENSKDLGKIPDGFHYATADELKDLGFEQPKEITYTTKEQTEKVYVIGNDVKDTDSNALTIHYYLKDKDGKETTTSLKPDRKVGGRVGTQTIISAKAKEQEIPGYTIVSEDQKYTFEASKPGEVTFYYTADAQNNITINFIDANTKETVGTITPSGHITGDELDLSENSKDLAGKLPNGYHYATTDELNKLGLEQPKNPTYTDDVQTENVYVVGNRVNTTDKNAVTVHYYLQDKLGNNTTTSVLPDSKIGGRVGQKVTASAATAPDGYEVVPGQEPQDWVLKADEGKAFTFYYKAATLHSIGVDFVNAKTGKTIVNNDQPAGKTGDILDLSSNSDYIKGKMPKGYHYSTPSELNGKTQPENLTYTTTSQKATVYITGESDESIEIAFVDIDSGETLNTNKPTGYYTGDTLDLTPTSKEIAGKIPEGYHYATEKELSSKSKSQPANQEYDGGLLHTVIVYIAASKVSDDSESAVTIHYYLQDKDNKPTEIQIRPDRKAGGRFNETLHLDSETETIPDGYTAVPKKQDVKITSSKGQEVTFYYKGNARTNINIEFKDTKGNTVQAAKTSSKTYYNGNSLELFDKDGKFVDQGGVTKPSGYEVTPEAKLKALGLEQPTICKPGQTLVTVYVDKAAQNLVVEHRVRSINGALVQGMKTTTDVSRPDGTFSIDVNEKVHRAPSSKYKLSGYAYELNNNSNTTIGPRVIPGNGIITVRADEVKDGKITLIYMIR</sequence>
<keyword evidence="1" id="KW-0732">Signal</keyword>
<dbReference type="Proteomes" id="UP001321804">
    <property type="component" value="Chromosome"/>
</dbReference>
<protein>
    <recommendedName>
        <fullName evidence="7">Gram-positive cocci surface proteins LPxTG domain-containing protein</fullName>
    </recommendedName>
</protein>
<accession>A0AAU9CYM0</accession>
<dbReference type="InterPro" id="IPR022038">
    <property type="entry name" value="Ig-like_bact"/>
</dbReference>
<dbReference type="InterPro" id="IPR013783">
    <property type="entry name" value="Ig-like_fold"/>
</dbReference>
<evidence type="ECO:0000256" key="2">
    <source>
        <dbReference type="ARBA" id="ARBA00022737"/>
    </source>
</evidence>
<feature type="domain" description="MucBP" evidence="3">
    <location>
        <begin position="2082"/>
        <end position="2151"/>
    </location>
</feature>
<feature type="domain" description="Ig-like" evidence="4">
    <location>
        <begin position="421"/>
        <end position="493"/>
    </location>
</feature>
<dbReference type="RefSeq" id="WP_317696674.1">
    <property type="nucleotide sequence ID" value="NZ_AP026801.1"/>
</dbReference>
<dbReference type="NCBIfam" id="TIGR03715">
    <property type="entry name" value="KxYKxGKxW"/>
    <property type="match status" value="1"/>
</dbReference>
<dbReference type="InterPro" id="IPR022263">
    <property type="entry name" value="KxYKxGKxW"/>
</dbReference>
<dbReference type="Gene3D" id="3.10.20.320">
    <property type="entry name" value="Putative peptidoglycan bound protein (lpxtg motif)"/>
    <property type="match status" value="1"/>
</dbReference>
<evidence type="ECO:0000256" key="1">
    <source>
        <dbReference type="ARBA" id="ARBA00022729"/>
    </source>
</evidence>
<dbReference type="InterPro" id="IPR013320">
    <property type="entry name" value="ConA-like_dom_sf"/>
</dbReference>
<dbReference type="InterPro" id="IPR056573">
    <property type="entry name" value="Lectin_L-type_dom"/>
</dbReference>
<keyword evidence="2" id="KW-0677">Repeat</keyword>
<evidence type="ECO:0000259" key="3">
    <source>
        <dbReference type="Pfam" id="PF06458"/>
    </source>
</evidence>